<dbReference type="AlphaFoldDB" id="U1F7G1"/>
<evidence type="ECO:0000313" key="1">
    <source>
        <dbReference type="EMBL" id="ERF59937.1"/>
    </source>
</evidence>
<name>U1F7G1_TRESO</name>
<dbReference type="PATRIC" id="fig|1125725.3.peg.2099"/>
<evidence type="ECO:0000313" key="4">
    <source>
        <dbReference type="Proteomes" id="UP000016646"/>
    </source>
</evidence>
<evidence type="ECO:0000313" key="2">
    <source>
        <dbReference type="EMBL" id="ERK04788.1"/>
    </source>
</evidence>
<evidence type="ECO:0000313" key="3">
    <source>
        <dbReference type="Proteomes" id="UP000016412"/>
    </source>
</evidence>
<dbReference type="Proteomes" id="UP000016646">
    <property type="component" value="Unassembled WGS sequence"/>
</dbReference>
<dbReference type="EMBL" id="AVQI01000013">
    <property type="protein sequence ID" value="ERK04788.1"/>
    <property type="molecule type" value="Genomic_DNA"/>
</dbReference>
<gene>
    <name evidence="2" type="ORF">HMPREF0860_2468</name>
    <name evidence="1" type="ORF">HMPREF1325_0608</name>
</gene>
<keyword evidence="4" id="KW-1185">Reference proteome</keyword>
<reference evidence="3 4" key="1">
    <citation type="submission" date="2013-08" db="EMBL/GenBank/DDBJ databases">
        <authorList>
            <person name="Durkin A.S."/>
            <person name="Haft D.R."/>
            <person name="McCorrison J."/>
            <person name="Torralba M."/>
            <person name="Gillis M."/>
            <person name="Haft D.H."/>
            <person name="Methe B."/>
            <person name="Sutton G."/>
            <person name="Nelson K.E."/>
        </authorList>
    </citation>
    <scope>NUCLEOTIDE SEQUENCE [LARGE SCALE GENOMIC DNA]</scope>
    <source>
        <strain evidence="2 4">ATCC 35536</strain>
        <strain evidence="1 3">VPI DR56BR1116</strain>
    </source>
</reference>
<dbReference type="eggNOG" id="ENOG503342D">
    <property type="taxonomic scope" value="Bacteria"/>
</dbReference>
<sequence length="609" mass="68179">MVSFLKKLTIKQKILLGVLTLVLAFDIGLLAKKYLSKTAPLSLIFPEELKVPESKLAALNANAKSKKAQAGYAYYRFTEEQQHLVDSYIGRRGDAALSVRIRVSHEAASSADKAFMLGFLFADDFTVRGRLQKEIEKRPLASLRVKELSEFALAFSFEKDEMKNGKNVPHGFFVYAAVPSSIIRAEIRRGAIGWDKSVSVPLFAFAPNGGVMDETPAEADFSGASLAFPSQNTDTAVMPKIVAAFYAPDDWGTAQNSVKAELNAGGEKLIIYRTNKVRASGGAKKVYAYDIQTSSLANPFSTVSSVDHRDTPPVLMMTRNDVKNELNTDGKIFAPFITDPGLIISWPRAKWRTGDYELFEWDRFPGVLIIDTKDFAVQNDFFKRLAFFSEKMGYRGRLLVDDVLETMHGYNAHDYNASSLASFFTKVRAEHFPLNGRELLLRDILLANGVIADDGAVYTAGKGAVISISQESPEWLRSRFIAHEGWHGIFFTDENFRNATAAVFYTMDEISRDFLTGYWHSQPTLNYDLNDEYLVHNEFMAYIMQQDVASTAAYFVNLANRASVQKAIPALSEHVRQTHGIPFEDAAKVFDEYAFDNWGLSCGRVWLIR</sequence>
<dbReference type="OrthoDB" id="350107at2"/>
<dbReference type="RefSeq" id="WP_021331132.1">
    <property type="nucleotide sequence ID" value="NZ_AUZJ01000054.1"/>
</dbReference>
<dbReference type="EMBL" id="AUZJ01000054">
    <property type="protein sequence ID" value="ERF59937.1"/>
    <property type="molecule type" value="Genomic_DNA"/>
</dbReference>
<proteinExistence type="predicted"/>
<comment type="caution">
    <text evidence="1">The sequence shown here is derived from an EMBL/GenBank/DDBJ whole genome shotgun (WGS) entry which is preliminary data.</text>
</comment>
<organism evidence="1 3">
    <name type="scientific">Treponema socranskii subsp. socranskii VPI DR56BR1116 = ATCC 35536</name>
    <dbReference type="NCBI Taxonomy" id="1125725"/>
    <lineage>
        <taxon>Bacteria</taxon>
        <taxon>Pseudomonadati</taxon>
        <taxon>Spirochaetota</taxon>
        <taxon>Spirochaetia</taxon>
        <taxon>Spirochaetales</taxon>
        <taxon>Treponemataceae</taxon>
        <taxon>Treponema</taxon>
    </lineage>
</organism>
<accession>U1F7G1</accession>
<dbReference type="Proteomes" id="UP000016412">
    <property type="component" value="Unassembled WGS sequence"/>
</dbReference>
<protein>
    <submittedName>
        <fullName evidence="1">Uncharacterized protein</fullName>
    </submittedName>
</protein>